<keyword evidence="2" id="KW-1185">Reference proteome</keyword>
<comment type="caution">
    <text evidence="1">The sequence shown here is derived from an EMBL/GenBank/DDBJ whole genome shotgun (WGS) entry which is preliminary data.</text>
</comment>
<dbReference type="EMBL" id="BJWL01000002">
    <property type="protein sequence ID" value="GFY82285.1"/>
    <property type="molecule type" value="Genomic_DNA"/>
</dbReference>
<protein>
    <submittedName>
        <fullName evidence="1">Fructokinase-like 1</fullName>
    </submittedName>
</protein>
<dbReference type="OrthoDB" id="1737052at2759"/>
<sequence>MTDGMLRFHYAPSFDGVVIGTEDVLITPLTCDCTGSGDDVVAGIIRKLTTQPEMYENQDFFFQRGRFGLLSLPGLYHSGR</sequence>
<gene>
    <name evidence="1" type="ORF">Acr_02g0005250</name>
</gene>
<name>A0A7J0E7E2_9ERIC</name>
<dbReference type="GO" id="GO:0016301">
    <property type="term" value="F:kinase activity"/>
    <property type="evidence" value="ECO:0007669"/>
    <property type="project" value="UniProtKB-KW"/>
</dbReference>
<proteinExistence type="predicted"/>
<reference evidence="1 2" key="1">
    <citation type="submission" date="2019-07" db="EMBL/GenBank/DDBJ databases">
        <title>De Novo Assembly of kiwifruit Actinidia rufa.</title>
        <authorList>
            <person name="Sugita-Konishi S."/>
            <person name="Sato K."/>
            <person name="Mori E."/>
            <person name="Abe Y."/>
            <person name="Kisaki G."/>
            <person name="Hamano K."/>
            <person name="Suezawa K."/>
            <person name="Otani M."/>
            <person name="Fukuda T."/>
            <person name="Manabe T."/>
            <person name="Gomi K."/>
            <person name="Tabuchi M."/>
            <person name="Akimitsu K."/>
            <person name="Kataoka I."/>
        </authorList>
    </citation>
    <scope>NUCLEOTIDE SEQUENCE [LARGE SCALE GENOMIC DNA]</scope>
    <source>
        <strain evidence="2">cv. Fuchu</strain>
    </source>
</reference>
<evidence type="ECO:0000313" key="1">
    <source>
        <dbReference type="EMBL" id="GFY82285.1"/>
    </source>
</evidence>
<organism evidence="1 2">
    <name type="scientific">Actinidia rufa</name>
    <dbReference type="NCBI Taxonomy" id="165716"/>
    <lineage>
        <taxon>Eukaryota</taxon>
        <taxon>Viridiplantae</taxon>
        <taxon>Streptophyta</taxon>
        <taxon>Embryophyta</taxon>
        <taxon>Tracheophyta</taxon>
        <taxon>Spermatophyta</taxon>
        <taxon>Magnoliopsida</taxon>
        <taxon>eudicotyledons</taxon>
        <taxon>Gunneridae</taxon>
        <taxon>Pentapetalae</taxon>
        <taxon>asterids</taxon>
        <taxon>Ericales</taxon>
        <taxon>Actinidiaceae</taxon>
        <taxon>Actinidia</taxon>
    </lineage>
</organism>
<dbReference type="AlphaFoldDB" id="A0A7J0E7E2"/>
<keyword evidence="1" id="KW-0808">Transferase</keyword>
<dbReference type="Proteomes" id="UP000585474">
    <property type="component" value="Unassembled WGS sequence"/>
</dbReference>
<keyword evidence="1" id="KW-0418">Kinase</keyword>
<accession>A0A7J0E7E2</accession>
<evidence type="ECO:0000313" key="2">
    <source>
        <dbReference type="Proteomes" id="UP000585474"/>
    </source>
</evidence>